<evidence type="ECO:0000313" key="1">
    <source>
        <dbReference type="EMBL" id="QDH83388.1"/>
    </source>
</evidence>
<dbReference type="EMBL" id="MN094788">
    <property type="protein sequence ID" value="QDH83388.1"/>
    <property type="molecule type" value="Genomic_DNA"/>
</dbReference>
<dbReference type="GeneID" id="56136188"/>
<dbReference type="KEGG" id="vg:56136188"/>
<name>A0A514CSE1_9CAUD</name>
<dbReference type="Proteomes" id="UP000320799">
    <property type="component" value="Segment"/>
</dbReference>
<organism evidence="1 2">
    <name type="scientific">Achromobacter phage Motura</name>
    <dbReference type="NCBI Taxonomy" id="2591403"/>
    <lineage>
        <taxon>Viruses</taxon>
        <taxon>Duplodnaviria</taxon>
        <taxon>Heunggongvirae</taxon>
        <taxon>Uroviricota</taxon>
        <taxon>Caudoviricetes</taxon>
        <taxon>Moturavirus</taxon>
        <taxon>Moturavirus motura</taxon>
    </lineage>
</organism>
<accession>A0A514CSE1</accession>
<protein>
    <submittedName>
        <fullName evidence="1">Uncharacterized protein</fullName>
    </submittedName>
</protein>
<sequence>MLSTTDGTSMLDSYNYRTTQNTSVNVQVEQANVHDAARLYGEVEEKVRKSFLGTLKAEGLAMSLYVSVFFDVSADSMYAVFGTVEVNGRRIYAKVPVKQFDNIQDVVLRLRDEVATQIANQLMGQIPNSVGVEVHRILEQHRK</sequence>
<dbReference type="RefSeq" id="YP_009903912.1">
    <property type="nucleotide sequence ID" value="NC_049849.1"/>
</dbReference>
<keyword evidence="2" id="KW-1185">Reference proteome</keyword>
<evidence type="ECO:0000313" key="2">
    <source>
        <dbReference type="Proteomes" id="UP000320799"/>
    </source>
</evidence>
<proteinExistence type="predicted"/>
<reference evidence="1 2" key="1">
    <citation type="submission" date="2019-06" db="EMBL/GenBank/DDBJ databases">
        <authorList>
            <person name="Kincaid V.D."/>
            <person name="Fuller A."/>
            <person name="Hodges K."/>
            <person name="Bansal M."/>
            <person name="Essig J."/>
            <person name="Johnson A."/>
        </authorList>
    </citation>
    <scope>NUCLEOTIDE SEQUENCE [LARGE SCALE GENOMIC DNA]</scope>
</reference>